<dbReference type="Gramene" id="OMO56373">
    <property type="protein sequence ID" value="OMO56373"/>
    <property type="gene ID" value="CCACVL1_26594"/>
</dbReference>
<sequence>MTFDAEEGYGFESYAARRRMIRTENKSRKRDRETDRMK</sequence>
<organism evidence="2 3">
    <name type="scientific">Corchorus capsularis</name>
    <name type="common">Jute</name>
    <dbReference type="NCBI Taxonomy" id="210143"/>
    <lineage>
        <taxon>Eukaryota</taxon>
        <taxon>Viridiplantae</taxon>
        <taxon>Streptophyta</taxon>
        <taxon>Embryophyta</taxon>
        <taxon>Tracheophyta</taxon>
        <taxon>Spermatophyta</taxon>
        <taxon>Magnoliopsida</taxon>
        <taxon>eudicotyledons</taxon>
        <taxon>Gunneridae</taxon>
        <taxon>Pentapetalae</taxon>
        <taxon>rosids</taxon>
        <taxon>malvids</taxon>
        <taxon>Malvales</taxon>
        <taxon>Malvaceae</taxon>
        <taxon>Grewioideae</taxon>
        <taxon>Apeibeae</taxon>
        <taxon>Corchorus</taxon>
    </lineage>
</organism>
<evidence type="ECO:0000313" key="3">
    <source>
        <dbReference type="Proteomes" id="UP000188268"/>
    </source>
</evidence>
<feature type="compositionally biased region" description="Basic and acidic residues" evidence="1">
    <location>
        <begin position="21"/>
        <end position="38"/>
    </location>
</feature>
<accession>A0A1R3GE84</accession>
<dbReference type="AlphaFoldDB" id="A0A1R3GE84"/>
<feature type="region of interest" description="Disordered" evidence="1">
    <location>
        <begin position="1"/>
        <end position="38"/>
    </location>
</feature>
<comment type="caution">
    <text evidence="2">The sequence shown here is derived from an EMBL/GenBank/DDBJ whole genome shotgun (WGS) entry which is preliminary data.</text>
</comment>
<gene>
    <name evidence="2" type="ORF">CCACVL1_26594</name>
</gene>
<proteinExistence type="predicted"/>
<evidence type="ECO:0000256" key="1">
    <source>
        <dbReference type="SAM" id="MobiDB-lite"/>
    </source>
</evidence>
<dbReference type="Proteomes" id="UP000188268">
    <property type="component" value="Unassembled WGS sequence"/>
</dbReference>
<reference evidence="2 3" key="1">
    <citation type="submission" date="2013-09" db="EMBL/GenBank/DDBJ databases">
        <title>Corchorus capsularis genome sequencing.</title>
        <authorList>
            <person name="Alam M."/>
            <person name="Haque M.S."/>
            <person name="Islam M.S."/>
            <person name="Emdad E.M."/>
            <person name="Islam M.M."/>
            <person name="Ahmed B."/>
            <person name="Halim A."/>
            <person name="Hossen Q.M.M."/>
            <person name="Hossain M.Z."/>
            <person name="Ahmed R."/>
            <person name="Khan M.M."/>
            <person name="Islam R."/>
            <person name="Rashid M.M."/>
            <person name="Khan S.A."/>
            <person name="Rahman M.S."/>
            <person name="Alam M."/>
        </authorList>
    </citation>
    <scope>NUCLEOTIDE SEQUENCE [LARGE SCALE GENOMIC DNA]</scope>
    <source>
        <strain evidence="3">cv. CVL-1</strain>
        <tissue evidence="2">Whole seedling</tissue>
    </source>
</reference>
<name>A0A1R3GE84_COCAP</name>
<dbReference type="EMBL" id="AWWV01014510">
    <property type="protein sequence ID" value="OMO56373.1"/>
    <property type="molecule type" value="Genomic_DNA"/>
</dbReference>
<protein>
    <submittedName>
        <fullName evidence="2">Uncharacterized protein</fullName>
    </submittedName>
</protein>
<keyword evidence="3" id="KW-1185">Reference proteome</keyword>
<evidence type="ECO:0000313" key="2">
    <source>
        <dbReference type="EMBL" id="OMO56373.1"/>
    </source>
</evidence>